<dbReference type="Proteomes" id="UP000008460">
    <property type="component" value="Chromosome"/>
</dbReference>
<evidence type="ECO:0000313" key="2">
    <source>
        <dbReference type="Proteomes" id="UP000008460"/>
    </source>
</evidence>
<gene>
    <name evidence="1" type="ordered locus">Celf_0803</name>
</gene>
<dbReference type="HOGENOM" id="CLU_2552099_0_0_11"/>
<proteinExistence type="predicted"/>
<evidence type="ECO:0000313" key="1">
    <source>
        <dbReference type="EMBL" id="AEE44943.1"/>
    </source>
</evidence>
<protein>
    <submittedName>
        <fullName evidence="1">Uncharacterized protein</fullName>
    </submittedName>
</protein>
<reference evidence="1 2" key="1">
    <citation type="submission" date="2011-04" db="EMBL/GenBank/DDBJ databases">
        <title>Complete sequence of Cellulomonas fimi ATCC 484.</title>
        <authorList>
            <consortium name="US DOE Joint Genome Institute"/>
            <person name="Lucas S."/>
            <person name="Han J."/>
            <person name="Lapidus A."/>
            <person name="Cheng J.-F."/>
            <person name="Goodwin L."/>
            <person name="Pitluck S."/>
            <person name="Peters L."/>
            <person name="Chertkov O."/>
            <person name="Detter J.C."/>
            <person name="Han C."/>
            <person name="Tapia R."/>
            <person name="Land M."/>
            <person name="Hauser L."/>
            <person name="Kyrpides N."/>
            <person name="Ivanova N."/>
            <person name="Ovchinnikova G."/>
            <person name="Pagani I."/>
            <person name="Mead D."/>
            <person name="Brumm P."/>
            <person name="Woyke T."/>
        </authorList>
    </citation>
    <scope>NUCLEOTIDE SEQUENCE [LARGE SCALE GENOMIC DNA]</scope>
    <source>
        <strain evidence="2">ATCC 484 / DSM 20113 / JCM 1341 / NBRC 15513 / NCIMB 8980 / NCTC 7547</strain>
    </source>
</reference>
<sequence length="82" mass="8895">MRDTDEQGVDRAVEAMCAELAGAPWFQVASATARAHHDVEACAAGPARRVAERRYEALRRLLDARTDDLAARPVYGRSGPTA</sequence>
<dbReference type="RefSeq" id="WP_013769972.1">
    <property type="nucleotide sequence ID" value="NC_015514.1"/>
</dbReference>
<organism evidence="1 2">
    <name type="scientific">Cellulomonas fimi (strain ATCC 484 / DSM 20113 / JCM 1341 / CCUG 24087 / LMG 16345 / NBRC 15513 / NCIMB 8980 / NCTC 7547 / NRS-133)</name>
    <dbReference type="NCBI Taxonomy" id="590998"/>
    <lineage>
        <taxon>Bacteria</taxon>
        <taxon>Bacillati</taxon>
        <taxon>Actinomycetota</taxon>
        <taxon>Actinomycetes</taxon>
        <taxon>Micrococcales</taxon>
        <taxon>Cellulomonadaceae</taxon>
        <taxon>Cellulomonas</taxon>
    </lineage>
</organism>
<dbReference type="KEGG" id="cfi:Celf_0803"/>
<name>F4H021_CELFA</name>
<dbReference type="EMBL" id="CP002666">
    <property type="protein sequence ID" value="AEE44943.1"/>
    <property type="molecule type" value="Genomic_DNA"/>
</dbReference>
<keyword evidence="2" id="KW-1185">Reference proteome</keyword>
<accession>F4H021</accession>
<dbReference type="AlphaFoldDB" id="F4H021"/>